<name>A0ABW5U6W0_9RHOB</name>
<keyword evidence="4 7" id="KW-0812">Transmembrane</keyword>
<dbReference type="InterPro" id="IPR003400">
    <property type="entry name" value="ExbD"/>
</dbReference>
<comment type="caution">
    <text evidence="8">The sequence shown here is derived from an EMBL/GenBank/DDBJ whole genome shotgun (WGS) entry which is preliminary data.</text>
</comment>
<accession>A0ABW5U6W0</accession>
<protein>
    <submittedName>
        <fullName evidence="8">ExbD/TolR family protein</fullName>
    </submittedName>
</protein>
<dbReference type="EMBL" id="JBHUMP010000015">
    <property type="protein sequence ID" value="MFD2740951.1"/>
    <property type="molecule type" value="Genomic_DNA"/>
</dbReference>
<dbReference type="RefSeq" id="WP_386375378.1">
    <property type="nucleotide sequence ID" value="NZ_JBHUMP010000015.1"/>
</dbReference>
<evidence type="ECO:0000256" key="3">
    <source>
        <dbReference type="ARBA" id="ARBA00022475"/>
    </source>
</evidence>
<keyword evidence="6" id="KW-0472">Membrane</keyword>
<gene>
    <name evidence="8" type="ORF">ACFSUD_15305</name>
</gene>
<keyword evidence="3" id="KW-1003">Cell membrane</keyword>
<comment type="subcellular location">
    <subcellularLocation>
        <location evidence="1">Cell membrane</location>
        <topology evidence="1">Single-pass membrane protein</topology>
    </subcellularLocation>
    <subcellularLocation>
        <location evidence="7">Cell membrane</location>
        <topology evidence="7">Single-pass type II membrane protein</topology>
    </subcellularLocation>
</comment>
<dbReference type="Pfam" id="PF02472">
    <property type="entry name" value="ExbD"/>
    <property type="match status" value="1"/>
</dbReference>
<evidence type="ECO:0000256" key="1">
    <source>
        <dbReference type="ARBA" id="ARBA00004162"/>
    </source>
</evidence>
<proteinExistence type="inferred from homology"/>
<evidence type="ECO:0000256" key="2">
    <source>
        <dbReference type="ARBA" id="ARBA00005811"/>
    </source>
</evidence>
<dbReference type="PANTHER" id="PTHR30558">
    <property type="entry name" value="EXBD MEMBRANE COMPONENT OF PMF-DRIVEN MACROMOLECULE IMPORT SYSTEM"/>
    <property type="match status" value="1"/>
</dbReference>
<evidence type="ECO:0000256" key="6">
    <source>
        <dbReference type="ARBA" id="ARBA00023136"/>
    </source>
</evidence>
<comment type="similarity">
    <text evidence="2 7">Belongs to the ExbD/TolR family.</text>
</comment>
<evidence type="ECO:0000256" key="4">
    <source>
        <dbReference type="ARBA" id="ARBA00022692"/>
    </source>
</evidence>
<keyword evidence="9" id="KW-1185">Reference proteome</keyword>
<evidence type="ECO:0000313" key="8">
    <source>
        <dbReference type="EMBL" id="MFD2740951.1"/>
    </source>
</evidence>
<sequence length="136" mass="14320">MNLPPSPRRAPSENMVPMINVVFLLLIFFLMTAQIAPPEPFEISPPEAGEADETDGTLTLHLSADGQVGFRDSQGDAALVALASARSEACEAGCAQEAPVLLLRADRDVPAAALAELMPRLGAAGFARIELLTARP</sequence>
<keyword evidence="7" id="KW-0813">Transport</keyword>
<reference evidence="9" key="1">
    <citation type="journal article" date="2019" name="Int. J. Syst. Evol. Microbiol.">
        <title>The Global Catalogue of Microorganisms (GCM) 10K type strain sequencing project: providing services to taxonomists for standard genome sequencing and annotation.</title>
        <authorList>
            <consortium name="The Broad Institute Genomics Platform"/>
            <consortium name="The Broad Institute Genome Sequencing Center for Infectious Disease"/>
            <person name="Wu L."/>
            <person name="Ma J."/>
        </authorList>
    </citation>
    <scope>NUCLEOTIDE SEQUENCE [LARGE SCALE GENOMIC DNA]</scope>
    <source>
        <strain evidence="9">TISTR 2562</strain>
    </source>
</reference>
<evidence type="ECO:0000256" key="7">
    <source>
        <dbReference type="RuleBase" id="RU003879"/>
    </source>
</evidence>
<evidence type="ECO:0000313" key="9">
    <source>
        <dbReference type="Proteomes" id="UP001597474"/>
    </source>
</evidence>
<keyword evidence="5" id="KW-1133">Transmembrane helix</keyword>
<evidence type="ECO:0000256" key="5">
    <source>
        <dbReference type="ARBA" id="ARBA00022989"/>
    </source>
</evidence>
<organism evidence="8 9">
    <name type="scientific">Sulfitobacter aestuarii</name>
    <dbReference type="NCBI Taxonomy" id="2161676"/>
    <lineage>
        <taxon>Bacteria</taxon>
        <taxon>Pseudomonadati</taxon>
        <taxon>Pseudomonadota</taxon>
        <taxon>Alphaproteobacteria</taxon>
        <taxon>Rhodobacterales</taxon>
        <taxon>Roseobacteraceae</taxon>
        <taxon>Sulfitobacter</taxon>
    </lineage>
</organism>
<dbReference type="PANTHER" id="PTHR30558:SF3">
    <property type="entry name" value="BIOPOLYMER TRANSPORT PROTEIN EXBD-RELATED"/>
    <property type="match status" value="1"/>
</dbReference>
<keyword evidence="7" id="KW-0653">Protein transport</keyword>
<dbReference type="Proteomes" id="UP001597474">
    <property type="component" value="Unassembled WGS sequence"/>
</dbReference>